<evidence type="ECO:0000256" key="4">
    <source>
        <dbReference type="ARBA" id="ARBA00022475"/>
    </source>
</evidence>
<name>A0A4W3J1M0_CALMI</name>
<dbReference type="InterPro" id="IPR013098">
    <property type="entry name" value="Ig_I-set"/>
</dbReference>
<evidence type="ECO:0000256" key="14">
    <source>
        <dbReference type="ARBA" id="ARBA00023319"/>
    </source>
</evidence>
<dbReference type="InterPro" id="IPR026966">
    <property type="entry name" value="Neurofascin/L1/NrCAM_C"/>
</dbReference>
<dbReference type="InterPro" id="IPR003598">
    <property type="entry name" value="Ig_sub2"/>
</dbReference>
<reference evidence="23" key="2">
    <citation type="journal article" date="2007" name="PLoS Biol.">
        <title>Survey sequencing and comparative analysis of the elephant shark (Callorhinchus milii) genome.</title>
        <authorList>
            <person name="Venkatesh B."/>
            <person name="Kirkness E.F."/>
            <person name="Loh Y.H."/>
            <person name="Halpern A.L."/>
            <person name="Lee A.P."/>
            <person name="Johnson J."/>
            <person name="Dandona N."/>
            <person name="Viswanathan L.D."/>
            <person name="Tay A."/>
            <person name="Venter J.C."/>
            <person name="Strausberg R.L."/>
            <person name="Brenner S."/>
        </authorList>
    </citation>
    <scope>NUCLEOTIDE SEQUENCE [LARGE SCALE GENOMIC DNA]</scope>
</reference>
<keyword evidence="7" id="KW-0677">Repeat</keyword>
<dbReference type="InterPro" id="IPR003599">
    <property type="entry name" value="Ig_sub"/>
</dbReference>
<dbReference type="InterPro" id="IPR036116">
    <property type="entry name" value="FN3_sf"/>
</dbReference>
<comment type="subunit">
    <text evidence="16">Interacts with SHTN1; the interaction occurs in axonal growth cones. Interacts with isoform 2 of BSG.</text>
</comment>
<dbReference type="Pfam" id="PF13927">
    <property type="entry name" value="Ig_3"/>
    <property type="match status" value="1"/>
</dbReference>
<dbReference type="Gene3D" id="2.60.40.10">
    <property type="entry name" value="Immunoglobulins"/>
    <property type="match status" value="10"/>
</dbReference>
<keyword evidence="14" id="KW-0393">Immunoglobulin domain</keyword>
<feature type="domain" description="Ig-like" evidence="20">
    <location>
        <begin position="529"/>
        <end position="615"/>
    </location>
</feature>
<dbReference type="GeneTree" id="ENSGT00940000157024"/>
<dbReference type="FunFam" id="2.60.40.10:FF:000367">
    <property type="entry name" value="Neural cell adhesion molecule L1-like protein"/>
    <property type="match status" value="1"/>
</dbReference>
<dbReference type="Pfam" id="PF00041">
    <property type="entry name" value="fn3"/>
    <property type="match status" value="3"/>
</dbReference>
<dbReference type="FunFam" id="2.60.40.10:FF:000347">
    <property type="entry name" value="Neuronal cell adhesion molecule"/>
    <property type="match status" value="1"/>
</dbReference>
<dbReference type="PANTHER" id="PTHR44170:SF12">
    <property type="entry name" value="NEUROFASCIN"/>
    <property type="match status" value="1"/>
</dbReference>
<dbReference type="InterPro" id="IPR013783">
    <property type="entry name" value="Ig-like_fold"/>
</dbReference>
<dbReference type="FunFam" id="2.60.40.10:FF:000078">
    <property type="entry name" value="Neuronal cell adhesion molecule"/>
    <property type="match status" value="1"/>
</dbReference>
<dbReference type="GO" id="GO:0009986">
    <property type="term" value="C:cell surface"/>
    <property type="evidence" value="ECO:0007669"/>
    <property type="project" value="UniProtKB-ARBA"/>
</dbReference>
<sequence length="1224" mass="136783">CDFMVQSDAKVLMAGRFPWVLASQSVPPTVAQPPTITKQAPKDYIVDPRDNVVIDCEGKGNPRPTYSWTRNGKFFNVAKDPRVSMRSRSGTLVIDFHYSGRAEDYEGEYQCSARNEHGTALSHKILLRVSKAPLWRKENLEPVLVQEGTSVILRCQPPPGLPIPVIFWMDSLMQPIPQHRRVSQGLNGDLYFSNVVRADAQFDYICNARFLFTHTIQQKNPITLKVLTSEYLNTADLTSSPPLLAARPVTELTPRFMSPTGTSSNIIILRGEDLLLECIASGVPTPYIMWHKKGGELPRDKIRLENFNKTLRIVDVSEENSGEYFCLASNKMGSMRHTITVRVKAAPYWLDQPENLVLSPGEYGSLVCRANGNPKPNIQWLVNGELIEKAPPNPSREISDDTIIFRDAQIGSSAVYQCNASNEHGYLLANAFVNVAPRMLSRRNQIVKVIENSRARLDCAYFGSPIPNLRWFKNEQGNNLYGGKYLIHDNGTLELRRARKDDEGTYTCVATNVLGHAQNQVRLEVKDHTRILKAPESIVVKKSRTARFDCRIRHDPTLKLTVTWLKDDKVLSLPWRMKKDEDSLTIVNVSDRDQGTYTCVASTELDSDSARAYLTVQSNPSARTVSTPSRSQYHRPSPPRDLELTDPTDRTVQLTWIPGDDNNSPITEFIVQFEEDRVQPRKWHNLTTFPSTINSAVLDLSPYVNYQFRVIAINEVGASEPSSPSERYQTTGEAPLSNPTNVRGIGASKNSMDIRWTPLNATQVNGPGLKYVVSWKLAETDDEWSTATVTKANYVVSPAPVFTPFEISVQAINDFGAGPEPDIEIGYSGEDYPKAAPILTSRRNVNSTAVLLQWRPVAQEDLQGHVKGYKVQYWNEGSLLSPTRQRSRTRMVEFPGEYTRGLLSGLTPYSMYKMQIAVVNGKGRSKWSTEFALNTTEGVPEKPNSLRIRQPDLDSIILEWTRPYNPNGIITGYTLMFHPRKCYGPLSSTLGNSQWKNIGISINERVDSNTRYRFYLFARTRQGLGDAIVLNSPGFANEGKGTSQALRVTLEERSWELGREHDEGTITPDSKALTLSATAFTNRHGDIATQGWFIGLMCAVALLVLILLIVCFIKRSRGGKYPVKKKEHPGDETHAPQDDNGSMGYLDNDDSKKPQGSQSSVDGTVKQEESDDSLIVYGDGDGNSRFGEDGSFIGQYTVRKDKEETEGNDSSEATSPVNPAYTLA</sequence>
<feature type="domain" description="Fibronectin type-III" evidence="21">
    <location>
        <begin position="942"/>
        <end position="1039"/>
    </location>
</feature>
<keyword evidence="12" id="KW-0325">Glycoprotein</keyword>
<reference evidence="22" key="4">
    <citation type="submission" date="2025-08" db="UniProtKB">
        <authorList>
            <consortium name="Ensembl"/>
        </authorList>
    </citation>
    <scope>IDENTIFICATION</scope>
</reference>
<dbReference type="FunCoup" id="A0A4W3J1M0">
    <property type="interactions" value="139"/>
</dbReference>
<dbReference type="AlphaFoldDB" id="A0A4W3J1M0"/>
<keyword evidence="4" id="KW-1003">Cell membrane</keyword>
<dbReference type="SUPFAM" id="SSF49265">
    <property type="entry name" value="Fibronectin type III"/>
    <property type="match status" value="2"/>
</dbReference>
<dbReference type="PANTHER" id="PTHR44170">
    <property type="entry name" value="PROTEIN SIDEKICK"/>
    <property type="match status" value="1"/>
</dbReference>
<evidence type="ECO:0000256" key="5">
    <source>
        <dbReference type="ARBA" id="ARBA00022692"/>
    </source>
</evidence>
<dbReference type="FunFam" id="2.60.40.10:FF:000238">
    <property type="entry name" value="Neuronal cell adhesion molecule"/>
    <property type="match status" value="1"/>
</dbReference>
<protein>
    <recommendedName>
        <fullName evidence="17">Neural cell adhesion molecule L1</fullName>
    </recommendedName>
</protein>
<gene>
    <name evidence="22" type="primary">LOC103182438</name>
</gene>
<dbReference type="GO" id="GO:0098632">
    <property type="term" value="F:cell-cell adhesion mediator activity"/>
    <property type="evidence" value="ECO:0007669"/>
    <property type="project" value="TreeGrafter"/>
</dbReference>
<accession>A0A4W3J1M0</accession>
<dbReference type="CDD" id="cd00063">
    <property type="entry name" value="FN3"/>
    <property type="match status" value="4"/>
</dbReference>
<comment type="similarity">
    <text evidence="3">Belongs to the immunoglobulin superfamily. L1/neurofascin/NgCAM family.</text>
</comment>
<evidence type="ECO:0000256" key="9">
    <source>
        <dbReference type="ARBA" id="ARBA00022989"/>
    </source>
</evidence>
<feature type="transmembrane region" description="Helical" evidence="19">
    <location>
        <begin position="1092"/>
        <end position="1113"/>
    </location>
</feature>
<evidence type="ECO:0000256" key="7">
    <source>
        <dbReference type="ARBA" id="ARBA00022737"/>
    </source>
</evidence>
<keyword evidence="8" id="KW-0130">Cell adhesion</keyword>
<feature type="region of interest" description="Disordered" evidence="18">
    <location>
        <begin position="617"/>
        <end position="646"/>
    </location>
</feature>
<evidence type="ECO:0000256" key="12">
    <source>
        <dbReference type="ARBA" id="ARBA00023180"/>
    </source>
</evidence>
<feature type="domain" description="Fibronectin type-III" evidence="21">
    <location>
        <begin position="638"/>
        <end position="734"/>
    </location>
</feature>
<evidence type="ECO:0000256" key="3">
    <source>
        <dbReference type="ARBA" id="ARBA00008588"/>
    </source>
</evidence>
<dbReference type="GO" id="GO:0030426">
    <property type="term" value="C:growth cone"/>
    <property type="evidence" value="ECO:0007669"/>
    <property type="project" value="UniProtKB-SubCell"/>
</dbReference>
<dbReference type="FunFam" id="2.60.40.10:FF:000057">
    <property type="entry name" value="neural cell adhesion molecule L1"/>
    <property type="match status" value="1"/>
</dbReference>
<feature type="compositionally biased region" description="Polar residues" evidence="18">
    <location>
        <begin position="720"/>
        <end position="741"/>
    </location>
</feature>
<dbReference type="STRING" id="7868.ENSCMIP00000036874"/>
<dbReference type="Pfam" id="PF13882">
    <property type="entry name" value="Bravo_FIGEY"/>
    <property type="match status" value="1"/>
</dbReference>
<proteinExistence type="inferred from homology"/>
<reference evidence="23" key="1">
    <citation type="journal article" date="2006" name="Science">
        <title>Ancient noncoding elements conserved in the human genome.</title>
        <authorList>
            <person name="Venkatesh B."/>
            <person name="Kirkness E.F."/>
            <person name="Loh Y.H."/>
            <person name="Halpern A.L."/>
            <person name="Lee A.P."/>
            <person name="Johnson J."/>
            <person name="Dandona N."/>
            <person name="Viswanathan L.D."/>
            <person name="Tay A."/>
            <person name="Venter J.C."/>
            <person name="Strausberg R.L."/>
            <person name="Brenner S."/>
        </authorList>
    </citation>
    <scope>NUCLEOTIDE SEQUENCE [LARGE SCALE GENOMIC DNA]</scope>
</reference>
<evidence type="ECO:0000256" key="6">
    <source>
        <dbReference type="ARBA" id="ARBA00022729"/>
    </source>
</evidence>
<comment type="subcellular location">
    <subcellularLocation>
        <location evidence="1">Cell membrane</location>
        <topology evidence="1">Single-pass type I membrane protein</topology>
    </subcellularLocation>
    <subcellularLocation>
        <location evidence="2">Cell projection</location>
        <location evidence="2">Growth cone</location>
    </subcellularLocation>
</comment>
<feature type="domain" description="Ig-like" evidence="20">
    <location>
        <begin position="34"/>
        <end position="122"/>
    </location>
</feature>
<evidence type="ECO:0000256" key="15">
    <source>
        <dbReference type="ARBA" id="ARBA00060042"/>
    </source>
</evidence>
<dbReference type="FunFam" id="2.60.40.10:FF:000028">
    <property type="entry name" value="Neuronal cell adhesion molecule"/>
    <property type="match status" value="1"/>
</dbReference>
<feature type="domain" description="Ig-like" evidence="20">
    <location>
        <begin position="437"/>
        <end position="524"/>
    </location>
</feature>
<evidence type="ECO:0000256" key="13">
    <source>
        <dbReference type="ARBA" id="ARBA00023273"/>
    </source>
</evidence>
<feature type="domain" description="Fibronectin type-III" evidence="21">
    <location>
        <begin position="836"/>
        <end position="938"/>
    </location>
</feature>
<dbReference type="Ensembl" id="ENSCMIT00000037415.1">
    <property type="protein sequence ID" value="ENSCMIP00000036874.1"/>
    <property type="gene ID" value="ENSCMIG00000015144.1"/>
</dbReference>
<dbReference type="Proteomes" id="UP000314986">
    <property type="component" value="Unassembled WGS sequence"/>
</dbReference>
<feature type="compositionally biased region" description="Polar residues" evidence="18">
    <location>
        <begin position="617"/>
        <end position="631"/>
    </location>
</feature>
<reference evidence="23" key="3">
    <citation type="journal article" date="2014" name="Nature">
        <title>Elephant shark genome provides unique insights into gnathostome evolution.</title>
        <authorList>
            <consortium name="International Elephant Shark Genome Sequencing Consortium"/>
            <person name="Venkatesh B."/>
            <person name="Lee A.P."/>
            <person name="Ravi V."/>
            <person name="Maurya A.K."/>
            <person name="Lian M.M."/>
            <person name="Swann J.B."/>
            <person name="Ohta Y."/>
            <person name="Flajnik M.F."/>
            <person name="Sutoh Y."/>
            <person name="Kasahara M."/>
            <person name="Hoon S."/>
            <person name="Gangu V."/>
            <person name="Roy S.W."/>
            <person name="Irimia M."/>
            <person name="Korzh V."/>
            <person name="Kondrychyn I."/>
            <person name="Lim Z.W."/>
            <person name="Tay B.H."/>
            <person name="Tohari S."/>
            <person name="Kong K.W."/>
            <person name="Ho S."/>
            <person name="Lorente-Galdos B."/>
            <person name="Quilez J."/>
            <person name="Marques-Bonet T."/>
            <person name="Raney B.J."/>
            <person name="Ingham P.W."/>
            <person name="Tay A."/>
            <person name="Hillier L.W."/>
            <person name="Minx P."/>
            <person name="Boehm T."/>
            <person name="Wilson R.K."/>
            <person name="Brenner S."/>
            <person name="Warren W.C."/>
        </authorList>
    </citation>
    <scope>NUCLEOTIDE SEQUENCE [LARGE SCALE GENOMIC DNA]</scope>
</reference>
<keyword evidence="13" id="KW-0966">Cell projection</keyword>
<reference evidence="22" key="5">
    <citation type="submission" date="2025-09" db="UniProtKB">
        <authorList>
            <consortium name="Ensembl"/>
        </authorList>
    </citation>
    <scope>IDENTIFICATION</scope>
</reference>
<dbReference type="FunFam" id="2.60.40.10:FF:000038">
    <property type="entry name" value="Neuronal cell adhesion molecule"/>
    <property type="match status" value="1"/>
</dbReference>
<feature type="region of interest" description="Disordered" evidence="18">
    <location>
        <begin position="1120"/>
        <end position="1224"/>
    </location>
</feature>
<keyword evidence="6" id="KW-0732">Signal</keyword>
<dbReference type="PROSITE" id="PS50835">
    <property type="entry name" value="IG_LIKE"/>
    <property type="match status" value="6"/>
</dbReference>
<dbReference type="PROSITE" id="PS50853">
    <property type="entry name" value="FN3"/>
    <property type="match status" value="4"/>
</dbReference>
<feature type="domain" description="Fibronectin type-III" evidence="21">
    <location>
        <begin position="738"/>
        <end position="831"/>
    </location>
</feature>
<evidence type="ECO:0000256" key="8">
    <source>
        <dbReference type="ARBA" id="ARBA00022889"/>
    </source>
</evidence>
<feature type="compositionally biased region" description="Basic and acidic residues" evidence="18">
    <location>
        <begin position="1128"/>
        <end position="1137"/>
    </location>
</feature>
<dbReference type="SMART" id="SM00409">
    <property type="entry name" value="IG"/>
    <property type="match status" value="6"/>
</dbReference>
<keyword evidence="11" id="KW-1015">Disulfide bond</keyword>
<organism evidence="22 23">
    <name type="scientific">Callorhinchus milii</name>
    <name type="common">Ghost shark</name>
    <dbReference type="NCBI Taxonomy" id="7868"/>
    <lineage>
        <taxon>Eukaryota</taxon>
        <taxon>Metazoa</taxon>
        <taxon>Chordata</taxon>
        <taxon>Craniata</taxon>
        <taxon>Vertebrata</taxon>
        <taxon>Chondrichthyes</taxon>
        <taxon>Holocephali</taxon>
        <taxon>Chimaeriformes</taxon>
        <taxon>Callorhinchidae</taxon>
        <taxon>Callorhinchus</taxon>
    </lineage>
</organism>
<dbReference type="FunFam" id="2.60.40.10:FF:000005">
    <property type="entry name" value="Neuronal cell adhesion molecule"/>
    <property type="match status" value="1"/>
</dbReference>
<dbReference type="InterPro" id="IPR003961">
    <property type="entry name" value="FN3_dom"/>
</dbReference>
<evidence type="ECO:0000256" key="16">
    <source>
        <dbReference type="ARBA" id="ARBA00063896"/>
    </source>
</evidence>
<dbReference type="GO" id="GO:0007420">
    <property type="term" value="P:brain development"/>
    <property type="evidence" value="ECO:0007669"/>
    <property type="project" value="TreeGrafter"/>
</dbReference>
<evidence type="ECO:0000259" key="20">
    <source>
        <dbReference type="PROSITE" id="PS50835"/>
    </source>
</evidence>
<keyword evidence="23" id="KW-1185">Reference proteome</keyword>
<evidence type="ECO:0000313" key="23">
    <source>
        <dbReference type="Proteomes" id="UP000314986"/>
    </source>
</evidence>
<feature type="domain" description="Ig-like" evidence="20">
    <location>
        <begin position="133"/>
        <end position="223"/>
    </location>
</feature>
<keyword evidence="10 19" id="KW-0472">Membrane</keyword>
<dbReference type="InParanoid" id="A0A4W3J1M0"/>
<evidence type="ECO:0000256" key="10">
    <source>
        <dbReference type="ARBA" id="ARBA00023136"/>
    </source>
</evidence>
<feature type="domain" description="Ig-like" evidence="20">
    <location>
        <begin position="347"/>
        <end position="434"/>
    </location>
</feature>
<evidence type="ECO:0000256" key="18">
    <source>
        <dbReference type="SAM" id="MobiDB-lite"/>
    </source>
</evidence>
<feature type="region of interest" description="Disordered" evidence="18">
    <location>
        <begin position="719"/>
        <end position="743"/>
    </location>
</feature>
<evidence type="ECO:0000313" key="22">
    <source>
        <dbReference type="Ensembl" id="ENSCMIP00000036874.1"/>
    </source>
</evidence>
<evidence type="ECO:0000259" key="21">
    <source>
        <dbReference type="PROSITE" id="PS50853"/>
    </source>
</evidence>
<keyword evidence="9 19" id="KW-1133">Transmembrane helix</keyword>
<dbReference type="GO" id="GO:0007411">
    <property type="term" value="P:axon guidance"/>
    <property type="evidence" value="ECO:0007669"/>
    <property type="project" value="TreeGrafter"/>
</dbReference>
<evidence type="ECO:0000256" key="19">
    <source>
        <dbReference type="SAM" id="Phobius"/>
    </source>
</evidence>
<dbReference type="SMART" id="SM00060">
    <property type="entry name" value="FN3"/>
    <property type="match status" value="4"/>
</dbReference>
<evidence type="ECO:0000256" key="11">
    <source>
        <dbReference type="ARBA" id="ARBA00023157"/>
    </source>
</evidence>
<dbReference type="InterPro" id="IPR007110">
    <property type="entry name" value="Ig-like_dom"/>
</dbReference>
<dbReference type="SMART" id="SM00408">
    <property type="entry name" value="IGc2"/>
    <property type="match status" value="6"/>
</dbReference>
<dbReference type="SUPFAM" id="SSF48726">
    <property type="entry name" value="Immunoglobulin"/>
    <property type="match status" value="6"/>
</dbReference>
<evidence type="ECO:0000256" key="2">
    <source>
        <dbReference type="ARBA" id="ARBA00004624"/>
    </source>
</evidence>
<dbReference type="InterPro" id="IPR036179">
    <property type="entry name" value="Ig-like_dom_sf"/>
</dbReference>
<dbReference type="FunFam" id="2.60.40.10:FF:000114">
    <property type="entry name" value="Neuronal cell adhesion molecule"/>
    <property type="match status" value="1"/>
</dbReference>
<feature type="domain" description="Ig-like" evidence="20">
    <location>
        <begin position="254"/>
        <end position="342"/>
    </location>
</feature>
<dbReference type="CDD" id="cd05731">
    <property type="entry name" value="Ig3_L1-CAM_like"/>
    <property type="match status" value="1"/>
</dbReference>
<comment type="function">
    <text evidence="15">Neural cell adhesion molecule involved in the dynamics of cell adhesion and in the generation of transmembrane signals at tyrosine kinase receptors. During brain development, critical in multiple processes, including neuronal migration, axonal growth and fasciculation, and synaptogenesis. In the mature brain, plays a role in the dynamics of neuronal structure and function, including synaptic plasticity.</text>
</comment>
<dbReference type="Pfam" id="PF07679">
    <property type="entry name" value="I-set"/>
    <property type="match status" value="4"/>
</dbReference>
<evidence type="ECO:0000256" key="1">
    <source>
        <dbReference type="ARBA" id="ARBA00004251"/>
    </source>
</evidence>
<keyword evidence="5 19" id="KW-0812">Transmembrane</keyword>
<evidence type="ECO:0000256" key="17">
    <source>
        <dbReference type="ARBA" id="ARBA00074488"/>
    </source>
</evidence>
<dbReference type="GO" id="GO:0005886">
    <property type="term" value="C:plasma membrane"/>
    <property type="evidence" value="ECO:0007669"/>
    <property type="project" value="UniProtKB-SubCell"/>
</dbReference>